<reference evidence="2" key="1">
    <citation type="submission" date="2015-12" db="EMBL/GenBank/DDBJ databases">
        <title>De novo transcriptome assembly of four potential Pierce s Disease insect vectors from Arizona vineyards.</title>
        <authorList>
            <person name="Tassone E.E."/>
        </authorList>
    </citation>
    <scope>NUCLEOTIDE SEQUENCE</scope>
</reference>
<feature type="region of interest" description="Disordered" evidence="1">
    <location>
        <begin position="32"/>
        <end position="51"/>
    </location>
</feature>
<feature type="compositionally biased region" description="Polar residues" evidence="1">
    <location>
        <begin position="32"/>
        <end position="43"/>
    </location>
</feature>
<organism evidence="2">
    <name type="scientific">Clastoptera arizonana</name>
    <name type="common">Arizona spittle bug</name>
    <dbReference type="NCBI Taxonomy" id="38151"/>
    <lineage>
        <taxon>Eukaryota</taxon>
        <taxon>Metazoa</taxon>
        <taxon>Ecdysozoa</taxon>
        <taxon>Arthropoda</taxon>
        <taxon>Hexapoda</taxon>
        <taxon>Insecta</taxon>
        <taxon>Pterygota</taxon>
        <taxon>Neoptera</taxon>
        <taxon>Paraneoptera</taxon>
        <taxon>Hemiptera</taxon>
        <taxon>Auchenorrhyncha</taxon>
        <taxon>Cercopoidea</taxon>
        <taxon>Clastopteridae</taxon>
        <taxon>Clastoptera</taxon>
    </lineage>
</organism>
<dbReference type="EMBL" id="GEDC01006758">
    <property type="protein sequence ID" value="JAS30540.1"/>
    <property type="molecule type" value="Transcribed_RNA"/>
</dbReference>
<name>A0A1B6DXY8_9HEMI</name>
<protein>
    <submittedName>
        <fullName evidence="2">Uncharacterized protein</fullName>
    </submittedName>
</protein>
<evidence type="ECO:0000256" key="1">
    <source>
        <dbReference type="SAM" id="MobiDB-lite"/>
    </source>
</evidence>
<accession>A0A1B6DXY8</accession>
<gene>
    <name evidence="2" type="ORF">g.2008</name>
</gene>
<proteinExistence type="predicted"/>
<feature type="compositionally biased region" description="Basic and acidic residues" evidence="1">
    <location>
        <begin position="87"/>
        <end position="104"/>
    </location>
</feature>
<dbReference type="AlphaFoldDB" id="A0A1B6DXY8"/>
<evidence type="ECO:0000313" key="2">
    <source>
        <dbReference type="EMBL" id="JAS30540.1"/>
    </source>
</evidence>
<feature type="region of interest" description="Disordered" evidence="1">
    <location>
        <begin position="67"/>
        <end position="104"/>
    </location>
</feature>
<sequence length="104" mass="12499">MDLVYLSDVMAYQAVRGPIYDRYDQKWDQNIEKSSQQKHYQSGSRREKPPCKICQERQRRTLMSYIRSKSHDSCGEEQIIEEEEETEKSPREVKIPNEKEEKQN</sequence>